<dbReference type="Proteomes" id="UP000011770">
    <property type="component" value="Unassembled WGS sequence"/>
</dbReference>
<gene>
    <name evidence="1" type="ORF">LEP1GSC188_5122</name>
</gene>
<dbReference type="EMBL" id="AHOR02000035">
    <property type="protein sequence ID" value="EMF81392.1"/>
    <property type="molecule type" value="Genomic_DNA"/>
</dbReference>
<accession>M3FLY2</accession>
<comment type="caution">
    <text evidence="1">The sequence shown here is derived from an EMBL/GenBank/DDBJ whole genome shotgun (WGS) entry which is preliminary data.</text>
</comment>
<organism evidence="1 2">
    <name type="scientific">Leptospira weilii serovar Topaz str. LT2116</name>
    <dbReference type="NCBI Taxonomy" id="1088540"/>
    <lineage>
        <taxon>Bacteria</taxon>
        <taxon>Pseudomonadati</taxon>
        <taxon>Spirochaetota</taxon>
        <taxon>Spirochaetia</taxon>
        <taxon>Leptospirales</taxon>
        <taxon>Leptospiraceae</taxon>
        <taxon>Leptospira</taxon>
    </lineage>
</organism>
<dbReference type="AlphaFoldDB" id="M3FLY2"/>
<evidence type="ECO:0000313" key="1">
    <source>
        <dbReference type="EMBL" id="EMF81392.1"/>
    </source>
</evidence>
<sequence>MIPGLDINKNINPISFHFRSNINSKNLKLFKLPFYHLYISLVHFKTHARYRGIKKVFFEFPLIKR</sequence>
<reference evidence="1 2" key="1">
    <citation type="submission" date="2013-01" db="EMBL/GenBank/DDBJ databases">
        <authorList>
            <person name="Harkins D.M."/>
            <person name="Durkin A.S."/>
            <person name="Brinkac L.M."/>
            <person name="Haft D.H."/>
            <person name="Selengut J.D."/>
            <person name="Sanka R."/>
            <person name="DePew J."/>
            <person name="Purushe J."/>
            <person name="Tulsiani S.M."/>
            <person name="Graham G.C."/>
            <person name="Burns M.-A."/>
            <person name="Dohnt M.F."/>
            <person name="Smythe L.D."/>
            <person name="McKay D.B."/>
            <person name="Craig S.B."/>
            <person name="Vinetz J.M."/>
            <person name="Sutton G.G."/>
            <person name="Nierman W.C."/>
            <person name="Fouts D.E."/>
        </authorList>
    </citation>
    <scope>NUCLEOTIDE SEQUENCE [LARGE SCALE GENOMIC DNA]</scope>
    <source>
        <strain evidence="1 2">LT2116</strain>
    </source>
</reference>
<protein>
    <submittedName>
        <fullName evidence="1">Uncharacterized protein</fullName>
    </submittedName>
</protein>
<evidence type="ECO:0000313" key="2">
    <source>
        <dbReference type="Proteomes" id="UP000011770"/>
    </source>
</evidence>
<proteinExistence type="predicted"/>
<name>M3FLY2_9LEPT</name>